<evidence type="ECO:0000313" key="8">
    <source>
        <dbReference type="Proteomes" id="UP000182062"/>
    </source>
</evidence>
<proteinExistence type="inferred from homology"/>
<dbReference type="InterPro" id="IPR048715">
    <property type="entry name" value="CggR_N"/>
</dbReference>
<evidence type="ECO:0000256" key="2">
    <source>
        <dbReference type="ARBA" id="ARBA00023015"/>
    </source>
</evidence>
<evidence type="ECO:0000259" key="5">
    <source>
        <dbReference type="Pfam" id="PF04198"/>
    </source>
</evidence>
<dbReference type="SUPFAM" id="SSF46785">
    <property type="entry name" value="Winged helix' DNA-binding domain"/>
    <property type="match status" value="1"/>
</dbReference>
<evidence type="ECO:0000256" key="3">
    <source>
        <dbReference type="ARBA" id="ARBA00023125"/>
    </source>
</evidence>
<dbReference type="Gene3D" id="3.40.50.1360">
    <property type="match status" value="1"/>
</dbReference>
<dbReference type="InterPro" id="IPR007324">
    <property type="entry name" value="Sugar-bd_dom_put"/>
</dbReference>
<evidence type="ECO:0000256" key="4">
    <source>
        <dbReference type="ARBA" id="ARBA00023163"/>
    </source>
</evidence>
<feature type="domain" description="Sugar-binding" evidence="5">
    <location>
        <begin position="90"/>
        <end position="339"/>
    </location>
</feature>
<dbReference type="InterPro" id="IPR037171">
    <property type="entry name" value="NagB/RpiA_transferase-like"/>
</dbReference>
<keyword evidence="2" id="KW-0805">Transcription regulation</keyword>
<sequence>MESIIDIQKRLLPDLLEVMQKRHQILRSIQFLQPVGRRSLAQNLGLTERVLRSEVEFLKNQDLISIKTSGMIMTENGMKLLDRIENMMREISGINEMEKRLQSLLNLNEIVIVPGNSDESPWVKEELGRASAFSIKQRLEGNNIIAVTGGSTMAAVAEMLTPDFSGSDTLFVPARGGIGEDVKNQANTICAKMAEHTGLRHRVLYVPDQVSKEVYKSFLTEPVIKEVLNLIKSANMVLHGIGDAITMAERRKTSPDDFEKITAGHAVGEAFGYYFDESGEVVHKVPTIGLQLEDLKHINHVFAVAGGSSKAKAIRAYLKSAPSSTILITDEGAAKELLKGFRPFEI</sequence>
<comment type="similarity">
    <text evidence="1">Belongs to the SorC transcriptional regulatory family.</text>
</comment>
<dbReference type="AlphaFoldDB" id="A0A1J6WMW0"/>
<dbReference type="InterPro" id="IPR051054">
    <property type="entry name" value="SorC_transcr_regulators"/>
</dbReference>
<dbReference type="InterPro" id="IPR036388">
    <property type="entry name" value="WH-like_DNA-bd_sf"/>
</dbReference>
<evidence type="ECO:0000313" key="7">
    <source>
        <dbReference type="EMBL" id="OIU69571.1"/>
    </source>
</evidence>
<comment type="caution">
    <text evidence="7">The sequence shown here is derived from an EMBL/GenBank/DDBJ whole genome shotgun (WGS) entry which is preliminary data.</text>
</comment>
<dbReference type="Proteomes" id="UP000182062">
    <property type="component" value="Unassembled WGS sequence"/>
</dbReference>
<feature type="domain" description="CggR N-terminal DNA binding" evidence="6">
    <location>
        <begin position="18"/>
        <end position="88"/>
    </location>
</feature>
<dbReference type="GO" id="GO:0003677">
    <property type="term" value="F:DNA binding"/>
    <property type="evidence" value="ECO:0007669"/>
    <property type="project" value="UniProtKB-KW"/>
</dbReference>
<evidence type="ECO:0000256" key="1">
    <source>
        <dbReference type="ARBA" id="ARBA00010466"/>
    </source>
</evidence>
<dbReference type="Pfam" id="PF04198">
    <property type="entry name" value="Sugar-bind"/>
    <property type="match status" value="1"/>
</dbReference>
<dbReference type="GO" id="GO:0030246">
    <property type="term" value="F:carbohydrate binding"/>
    <property type="evidence" value="ECO:0007669"/>
    <property type="project" value="InterPro"/>
</dbReference>
<dbReference type="Gene3D" id="1.10.10.10">
    <property type="entry name" value="Winged helix-like DNA-binding domain superfamily/Winged helix DNA-binding domain"/>
    <property type="match status" value="1"/>
</dbReference>
<evidence type="ECO:0000259" key="6">
    <source>
        <dbReference type="Pfam" id="PF21715"/>
    </source>
</evidence>
<dbReference type="SUPFAM" id="SSF100950">
    <property type="entry name" value="NagB/RpiA/CoA transferase-like"/>
    <property type="match status" value="1"/>
</dbReference>
<keyword evidence="8" id="KW-1185">Reference proteome</keyword>
<dbReference type="OrthoDB" id="9793820at2"/>
<reference evidence="7 8" key="1">
    <citation type="submission" date="2016-09" db="EMBL/GenBank/DDBJ databases">
        <title>Bacillus aquimaris SAMM genome sequence reveals colonization and biosurfactant production capacities.</title>
        <authorList>
            <person name="Waghmode S.R."/>
            <person name="Suryavanshi M.V."/>
        </authorList>
    </citation>
    <scope>NUCLEOTIDE SEQUENCE [LARGE SCALE GENOMIC DNA]</scope>
    <source>
        <strain evidence="7 8">SAMM</strain>
    </source>
</reference>
<dbReference type="EMBL" id="MINN01000117">
    <property type="protein sequence ID" value="OIU69571.1"/>
    <property type="molecule type" value="Genomic_DNA"/>
</dbReference>
<organism evidence="7 8">
    <name type="scientific">Rossellomorea aquimaris</name>
    <dbReference type="NCBI Taxonomy" id="189382"/>
    <lineage>
        <taxon>Bacteria</taxon>
        <taxon>Bacillati</taxon>
        <taxon>Bacillota</taxon>
        <taxon>Bacilli</taxon>
        <taxon>Bacillales</taxon>
        <taxon>Bacillaceae</taxon>
        <taxon>Rossellomorea</taxon>
    </lineage>
</organism>
<keyword evidence="4" id="KW-0804">Transcription</keyword>
<dbReference type="PANTHER" id="PTHR34294:SF5">
    <property type="entry name" value="CENTRAL GLYCOLYTIC GENES REGULATOR"/>
    <property type="match status" value="1"/>
</dbReference>
<accession>A0A1J6WMW0</accession>
<name>A0A1J6WMW0_9BACI</name>
<dbReference type="InterPro" id="IPR036390">
    <property type="entry name" value="WH_DNA-bd_sf"/>
</dbReference>
<dbReference type="PANTHER" id="PTHR34294">
    <property type="entry name" value="TRANSCRIPTIONAL REGULATOR-RELATED"/>
    <property type="match status" value="1"/>
</dbReference>
<dbReference type="Pfam" id="PF21715">
    <property type="entry name" value="CggR_N"/>
    <property type="match status" value="1"/>
</dbReference>
<keyword evidence="3" id="KW-0238">DNA-binding</keyword>
<dbReference type="RefSeq" id="WP_071619680.1">
    <property type="nucleotide sequence ID" value="NZ_MINN01000117.1"/>
</dbReference>
<gene>
    <name evidence="7" type="ORF">BHE18_01215</name>
</gene>
<protein>
    <submittedName>
        <fullName evidence="7">Uncharacterized protein</fullName>
    </submittedName>
</protein>